<dbReference type="InterPro" id="IPR035907">
    <property type="entry name" value="Hppk_sf"/>
</dbReference>
<dbReference type="NCBIfam" id="TIGR01498">
    <property type="entry name" value="folK"/>
    <property type="match status" value="1"/>
</dbReference>
<dbReference type="PROSITE" id="PS00794">
    <property type="entry name" value="HPPK"/>
    <property type="match status" value="1"/>
</dbReference>
<evidence type="ECO:0000259" key="13">
    <source>
        <dbReference type="PROSITE" id="PS00794"/>
    </source>
</evidence>
<keyword evidence="5 14" id="KW-0808">Transferase</keyword>
<reference evidence="14" key="1">
    <citation type="submission" date="2023-07" db="EMBL/GenBank/DDBJ databases">
        <title>Genomic Encyclopedia of Type Strains, Phase IV (KMG-IV): sequencing the most valuable type-strain genomes for metagenomic binning, comparative biology and taxonomic classification.</title>
        <authorList>
            <person name="Goeker M."/>
        </authorList>
    </citation>
    <scope>NUCLEOTIDE SEQUENCE</scope>
    <source>
        <strain evidence="14">DSM 26174</strain>
    </source>
</reference>
<evidence type="ECO:0000313" key="14">
    <source>
        <dbReference type="EMBL" id="MDR6241054.1"/>
    </source>
</evidence>
<feature type="domain" description="7,8-dihydro-6-hydroxymethylpterin-pyrophosphokinase" evidence="13">
    <location>
        <begin position="87"/>
        <end position="98"/>
    </location>
</feature>
<protein>
    <recommendedName>
        <fullName evidence="4">2-amino-4-hydroxy-6-hydroxymethyldihydropteridine pyrophosphokinase</fullName>
        <ecNumber evidence="3">2.7.6.3</ecNumber>
    </recommendedName>
    <alternativeName>
        <fullName evidence="11">6-hydroxymethyl-7,8-dihydropterin pyrophosphokinase</fullName>
    </alternativeName>
    <alternativeName>
        <fullName evidence="12">7,8-dihydro-6-hydroxymethylpterin-pyrophosphokinase</fullName>
    </alternativeName>
</protein>
<evidence type="ECO:0000256" key="3">
    <source>
        <dbReference type="ARBA" id="ARBA00013253"/>
    </source>
</evidence>
<keyword evidence="8" id="KW-0067">ATP-binding</keyword>
<dbReference type="InterPro" id="IPR000550">
    <property type="entry name" value="Hppk"/>
</dbReference>
<dbReference type="SUPFAM" id="SSF55083">
    <property type="entry name" value="6-hydroxymethyl-7,8-dihydropterin pyrophosphokinase, HPPK"/>
    <property type="match status" value="1"/>
</dbReference>
<evidence type="ECO:0000313" key="15">
    <source>
        <dbReference type="Proteomes" id="UP001185092"/>
    </source>
</evidence>
<comment type="pathway">
    <text evidence="1">Cofactor biosynthesis; tetrahydrofolate biosynthesis; 2-amino-4-hydroxy-6-hydroxymethyl-7,8-dihydropteridine diphosphate from 7,8-dihydroneopterin triphosphate: step 4/4.</text>
</comment>
<evidence type="ECO:0000256" key="6">
    <source>
        <dbReference type="ARBA" id="ARBA00022741"/>
    </source>
</evidence>
<evidence type="ECO:0000256" key="11">
    <source>
        <dbReference type="ARBA" id="ARBA00029766"/>
    </source>
</evidence>
<evidence type="ECO:0000256" key="12">
    <source>
        <dbReference type="ARBA" id="ARBA00033413"/>
    </source>
</evidence>
<accession>A0AAE3XSZ1</accession>
<evidence type="ECO:0000256" key="2">
    <source>
        <dbReference type="ARBA" id="ARBA00005810"/>
    </source>
</evidence>
<keyword evidence="9" id="KW-0289">Folate biosynthesis</keyword>
<sequence length="161" mass="18699">MINGAYLLLGSNLGDKRAMLCQAIEKLSQQLEIVSKSSLYETDAWGIEDQPSFYNCVLHVKSRLQPQNLLQLCLEIEKELGRKRIVKWGERIIDIDILYYNDVILDEPELKIPHPYIQERMFTLIPMAELAPDFVHPVFGLTQKELIAECPDTLEVRRVEW</sequence>
<dbReference type="PANTHER" id="PTHR43071">
    <property type="entry name" value="2-AMINO-4-HYDROXY-6-HYDROXYMETHYLDIHYDROPTERIDINE PYROPHOSPHOKINASE"/>
    <property type="match status" value="1"/>
</dbReference>
<keyword evidence="15" id="KW-1185">Reference proteome</keyword>
<name>A0AAE3XSZ1_9BACT</name>
<comment type="caution">
    <text evidence="14">The sequence shown here is derived from an EMBL/GenBank/DDBJ whole genome shotgun (WGS) entry which is preliminary data.</text>
</comment>
<evidence type="ECO:0000256" key="1">
    <source>
        <dbReference type="ARBA" id="ARBA00005051"/>
    </source>
</evidence>
<dbReference type="EMBL" id="JAVDQD010000006">
    <property type="protein sequence ID" value="MDR6241054.1"/>
    <property type="molecule type" value="Genomic_DNA"/>
</dbReference>
<evidence type="ECO:0000256" key="9">
    <source>
        <dbReference type="ARBA" id="ARBA00022909"/>
    </source>
</evidence>
<proteinExistence type="inferred from homology"/>
<dbReference type="Pfam" id="PF01288">
    <property type="entry name" value="HPPK"/>
    <property type="match status" value="1"/>
</dbReference>
<comment type="function">
    <text evidence="10">Catalyzes the transfer of pyrophosphate from adenosine triphosphate (ATP) to 6-hydroxymethyl-7,8-dihydropterin, an enzymatic step in folate biosynthesis pathway.</text>
</comment>
<dbReference type="GO" id="GO:0003848">
    <property type="term" value="F:2-amino-4-hydroxy-6-hydroxymethyldihydropteridine diphosphokinase activity"/>
    <property type="evidence" value="ECO:0007669"/>
    <property type="project" value="UniProtKB-EC"/>
</dbReference>
<dbReference type="GO" id="GO:0005524">
    <property type="term" value="F:ATP binding"/>
    <property type="evidence" value="ECO:0007669"/>
    <property type="project" value="UniProtKB-KW"/>
</dbReference>
<keyword evidence="7" id="KW-0418">Kinase</keyword>
<evidence type="ECO:0000256" key="7">
    <source>
        <dbReference type="ARBA" id="ARBA00022777"/>
    </source>
</evidence>
<dbReference type="Gene3D" id="3.30.70.560">
    <property type="entry name" value="7,8-Dihydro-6-hydroxymethylpterin-pyrophosphokinase HPPK"/>
    <property type="match status" value="1"/>
</dbReference>
<dbReference type="GO" id="GO:0046656">
    <property type="term" value="P:folic acid biosynthetic process"/>
    <property type="evidence" value="ECO:0007669"/>
    <property type="project" value="UniProtKB-KW"/>
</dbReference>
<dbReference type="CDD" id="cd00483">
    <property type="entry name" value="HPPK"/>
    <property type="match status" value="1"/>
</dbReference>
<dbReference type="EC" id="2.7.6.3" evidence="3"/>
<evidence type="ECO:0000256" key="4">
    <source>
        <dbReference type="ARBA" id="ARBA00016218"/>
    </source>
</evidence>
<evidence type="ECO:0000256" key="10">
    <source>
        <dbReference type="ARBA" id="ARBA00029409"/>
    </source>
</evidence>
<organism evidence="14 15">
    <name type="scientific">Aureibacter tunicatorum</name>
    <dbReference type="NCBI Taxonomy" id="866807"/>
    <lineage>
        <taxon>Bacteria</taxon>
        <taxon>Pseudomonadati</taxon>
        <taxon>Bacteroidota</taxon>
        <taxon>Cytophagia</taxon>
        <taxon>Cytophagales</taxon>
        <taxon>Persicobacteraceae</taxon>
        <taxon>Aureibacter</taxon>
    </lineage>
</organism>
<dbReference type="Proteomes" id="UP001185092">
    <property type="component" value="Unassembled WGS sequence"/>
</dbReference>
<dbReference type="GO" id="GO:0016301">
    <property type="term" value="F:kinase activity"/>
    <property type="evidence" value="ECO:0007669"/>
    <property type="project" value="UniProtKB-KW"/>
</dbReference>
<evidence type="ECO:0000256" key="8">
    <source>
        <dbReference type="ARBA" id="ARBA00022840"/>
    </source>
</evidence>
<evidence type="ECO:0000256" key="5">
    <source>
        <dbReference type="ARBA" id="ARBA00022679"/>
    </source>
</evidence>
<dbReference type="AlphaFoldDB" id="A0AAE3XSZ1"/>
<comment type="similarity">
    <text evidence="2">Belongs to the HPPK family.</text>
</comment>
<dbReference type="PANTHER" id="PTHR43071:SF1">
    <property type="entry name" value="2-AMINO-4-HYDROXY-6-HYDROXYMETHYLDIHYDROPTERIDINE PYROPHOSPHOKINASE"/>
    <property type="match status" value="1"/>
</dbReference>
<gene>
    <name evidence="14" type="ORF">HNQ88_004130</name>
</gene>
<keyword evidence="6" id="KW-0547">Nucleotide-binding</keyword>
<dbReference type="RefSeq" id="WP_309941543.1">
    <property type="nucleotide sequence ID" value="NZ_AP025305.1"/>
</dbReference>